<dbReference type="PANTHER" id="PTHR48098">
    <property type="entry name" value="ENTEROCHELIN ESTERASE-RELATED"/>
    <property type="match status" value="1"/>
</dbReference>
<dbReference type="OrthoDB" id="9784036at2"/>
<dbReference type="Pfam" id="PF00756">
    <property type="entry name" value="Esterase"/>
    <property type="match status" value="1"/>
</dbReference>
<dbReference type="STRING" id="1397694.GCA_000702585_03000"/>
<dbReference type="Gene3D" id="3.40.50.1820">
    <property type="entry name" value="alpha/beta hydrolase"/>
    <property type="match status" value="1"/>
</dbReference>
<dbReference type="PANTHER" id="PTHR48098:SF6">
    <property type="entry name" value="FERRI-BACILLIBACTIN ESTERASE BESA"/>
    <property type="match status" value="1"/>
</dbReference>
<protein>
    <submittedName>
        <fullName evidence="1">Predicted hydrolase of the alpha/beta superfamily</fullName>
    </submittedName>
</protein>
<dbReference type="InterPro" id="IPR000801">
    <property type="entry name" value="Esterase-like"/>
</dbReference>
<dbReference type="InterPro" id="IPR050583">
    <property type="entry name" value="Mycobacterial_A85_antigen"/>
</dbReference>
<gene>
    <name evidence="1" type="ORF">NCTC13163_02515</name>
</gene>
<keyword evidence="1" id="KW-0378">Hydrolase</keyword>
<accession>A0A377FX83</accession>
<dbReference type="SUPFAM" id="SSF53474">
    <property type="entry name" value="alpha/beta-Hydrolases"/>
    <property type="match status" value="1"/>
</dbReference>
<dbReference type="Proteomes" id="UP000254060">
    <property type="component" value="Unassembled WGS sequence"/>
</dbReference>
<sequence>MIEQFSFTTPTDRRGQKRIISIYRPDFVTAQHPLPVLYMHDGQNVFDSKTKSSWGIDRHIEDLHLTLMVVAVSSPPDWLDRYDDYSFYEDDMLYRRIGPELAKTRPTLGGRGRLYTDWLMHELKPWVDARYATDPDDVGVMGSSMGGVISLYMMATYPSICRVGSLSTAAWSNLDPLVRELTQADLSARLYLDIGTNETSGPITPEDYLYTNAKLVEALARTGIAFRYEVEPDATHHESAWRRRLPNALAYLYDRT</sequence>
<reference evidence="1 2" key="1">
    <citation type="submission" date="2018-06" db="EMBL/GenBank/DDBJ databases">
        <authorList>
            <consortium name="Pathogen Informatics"/>
            <person name="Doyle S."/>
        </authorList>
    </citation>
    <scope>NUCLEOTIDE SEQUENCE [LARGE SCALE GENOMIC DNA]</scope>
    <source>
        <strain evidence="1 2">NCTC13163</strain>
    </source>
</reference>
<dbReference type="EMBL" id="UGGP01000001">
    <property type="protein sequence ID" value="STO09116.1"/>
    <property type="molecule type" value="Genomic_DNA"/>
</dbReference>
<evidence type="ECO:0000313" key="2">
    <source>
        <dbReference type="Proteomes" id="UP000254060"/>
    </source>
</evidence>
<proteinExistence type="predicted"/>
<organism evidence="1 2">
    <name type="scientific">Exiguobacterium aurantiacum</name>
    <dbReference type="NCBI Taxonomy" id="33987"/>
    <lineage>
        <taxon>Bacteria</taxon>
        <taxon>Bacillati</taxon>
        <taxon>Bacillota</taxon>
        <taxon>Bacilli</taxon>
        <taxon>Bacillales</taxon>
        <taxon>Bacillales Family XII. Incertae Sedis</taxon>
        <taxon>Exiguobacterium</taxon>
    </lineage>
</organism>
<name>A0A377FX83_9BACL</name>
<dbReference type="RefSeq" id="WP_029336008.1">
    <property type="nucleotide sequence ID" value="NZ_UGGP01000001.1"/>
</dbReference>
<dbReference type="GO" id="GO:0016787">
    <property type="term" value="F:hydrolase activity"/>
    <property type="evidence" value="ECO:0007669"/>
    <property type="project" value="UniProtKB-KW"/>
</dbReference>
<dbReference type="AlphaFoldDB" id="A0A377FX83"/>
<evidence type="ECO:0000313" key="1">
    <source>
        <dbReference type="EMBL" id="STO09116.1"/>
    </source>
</evidence>
<dbReference type="InterPro" id="IPR029058">
    <property type="entry name" value="AB_hydrolase_fold"/>
</dbReference>